<dbReference type="CDD" id="cd09729">
    <property type="entry name" value="Cse1_I-E"/>
    <property type="match status" value="1"/>
</dbReference>
<evidence type="ECO:0000313" key="2">
    <source>
        <dbReference type="Proteomes" id="UP000199496"/>
    </source>
</evidence>
<dbReference type="Proteomes" id="UP000199496">
    <property type="component" value="Unassembled WGS sequence"/>
</dbReference>
<dbReference type="EMBL" id="FOFO01000001">
    <property type="protein sequence ID" value="SEP56916.1"/>
    <property type="molecule type" value="Genomic_DNA"/>
</dbReference>
<dbReference type="OrthoDB" id="5392377at2"/>
<protein>
    <submittedName>
        <fullName evidence="1">CRISPR system Cascade subunit CasA</fullName>
    </submittedName>
</protein>
<sequence length="498" mass="56595">MECLLESDWIPVRSRDGVTVRRIGLRQLLTEDHPWSVSLSRDDMEVAAIQLLICLVQTILLPENRKVLRERVASPITPESFDSAAASYRDWFRLDHPATPFMQSRGVSAKDPTPIQKLFVGLPEGNNHAFFNDAGEIHAVCPGCAAIALFNQASNCPSFGGGFKGGLRGGAPVTTLVAGTDLRETVWLNVLSAEERDRIYRDATQCIPNWVEPLVAGKTIPAADIGLERGLLWQPARLELVESEVGQSCDACGLPTSRVYTAFNKEKFNYTVEGLWHHPHSPRLWDLKKGERARDRYLSFTTMAPAWTWMNHYLLQREQHAGGGRQPAQVVTQFLDVFERALSARERRFAMIVAGYRVNQAAVLERRHELYSLPMDWRISERQVQRAINEALRVKDELRRKTYGFAKECGAAVYPLAEQHFYQATGHRLHELLRQMDRREARMAVDEFICALHRIARRLFDELTAPYRHSVDGMTAYAKFRRALDVALRESESKEKVA</sequence>
<dbReference type="Pfam" id="PF09481">
    <property type="entry name" value="CRISPR_Cse1"/>
    <property type="match status" value="1"/>
</dbReference>
<organism evidence="1 2">
    <name type="scientific">Ectothiorhodospira magna</name>
    <dbReference type="NCBI Taxonomy" id="867345"/>
    <lineage>
        <taxon>Bacteria</taxon>
        <taxon>Pseudomonadati</taxon>
        <taxon>Pseudomonadota</taxon>
        <taxon>Gammaproteobacteria</taxon>
        <taxon>Chromatiales</taxon>
        <taxon>Ectothiorhodospiraceae</taxon>
        <taxon>Ectothiorhodospira</taxon>
    </lineage>
</organism>
<dbReference type="RefSeq" id="WP_090202297.1">
    <property type="nucleotide sequence ID" value="NZ_FOFO01000001.1"/>
</dbReference>
<evidence type="ECO:0000313" key="1">
    <source>
        <dbReference type="EMBL" id="SEP56916.1"/>
    </source>
</evidence>
<proteinExistence type="predicted"/>
<keyword evidence="2" id="KW-1185">Reference proteome</keyword>
<dbReference type="AlphaFoldDB" id="A0A1H8YXV9"/>
<reference evidence="1 2" key="1">
    <citation type="submission" date="2016-10" db="EMBL/GenBank/DDBJ databases">
        <authorList>
            <person name="de Groot N.N."/>
        </authorList>
    </citation>
    <scope>NUCLEOTIDE SEQUENCE [LARGE SCALE GENOMIC DNA]</scope>
    <source>
        <strain evidence="1 2">B7-7</strain>
    </source>
</reference>
<dbReference type="STRING" id="867345.SAMN05421693_10154"/>
<dbReference type="InterPro" id="IPR013381">
    <property type="entry name" value="CRISPR-assoc_prot_Cse1"/>
</dbReference>
<name>A0A1H8YXV9_9GAMM</name>
<dbReference type="NCBIfam" id="TIGR02547">
    <property type="entry name" value="casA_cse1"/>
    <property type="match status" value="1"/>
</dbReference>
<gene>
    <name evidence="1" type="ORF">SAMN05421693_10154</name>
</gene>
<accession>A0A1H8YXV9</accession>